<proteinExistence type="predicted"/>
<accession>A0A1R3V574</accession>
<name>A0A1R3V574_9HYPH</name>
<dbReference type="AlphaFoldDB" id="A0A1R3V574"/>
<evidence type="ECO:0000313" key="2">
    <source>
        <dbReference type="Proteomes" id="UP000188388"/>
    </source>
</evidence>
<protein>
    <submittedName>
        <fullName evidence="1">Uncharacterized protein</fullName>
    </submittedName>
</protein>
<keyword evidence="2" id="KW-1185">Reference proteome</keyword>
<evidence type="ECO:0000313" key="1">
    <source>
        <dbReference type="EMBL" id="SIT53896.1"/>
    </source>
</evidence>
<organism evidence="1 2">
    <name type="scientific">Mesorhizobium prunaredense</name>
    <dbReference type="NCBI Taxonomy" id="1631249"/>
    <lineage>
        <taxon>Bacteria</taxon>
        <taxon>Pseudomonadati</taxon>
        <taxon>Pseudomonadota</taxon>
        <taxon>Alphaproteobacteria</taxon>
        <taxon>Hyphomicrobiales</taxon>
        <taxon>Phyllobacteriaceae</taxon>
        <taxon>Mesorhizobium</taxon>
    </lineage>
</organism>
<dbReference type="EMBL" id="FTPD01000006">
    <property type="protein sequence ID" value="SIT53896.1"/>
    <property type="molecule type" value="Genomic_DNA"/>
</dbReference>
<gene>
    <name evidence="1" type="ORF">BQ8794_140041</name>
</gene>
<dbReference type="Proteomes" id="UP000188388">
    <property type="component" value="Unassembled WGS sequence"/>
</dbReference>
<reference evidence="2" key="1">
    <citation type="submission" date="2017-01" db="EMBL/GenBank/DDBJ databases">
        <authorList>
            <person name="Brunel B."/>
        </authorList>
    </citation>
    <scope>NUCLEOTIDE SEQUENCE [LARGE SCALE GENOMIC DNA]</scope>
</reference>
<sequence length="69" mass="7914">MRTMRSPFKSYQRTSHLKPIGFQTMAEWKGNVMGDCLSICTFQAARRRRLVERRLACSHKVADGAMGHT</sequence>